<protein>
    <submittedName>
        <fullName evidence="1">Uncharacterized protein</fullName>
    </submittedName>
</protein>
<sequence length="102" mass="12463">METPILLLINNFIKLRIFLEKCYLVKFVLKMMEKSRMFDFHNTCFILNRALPKKCSQTDEKNNRALILIQLLRYYNINEIINHNIFDINYLWKILLLTPFYD</sequence>
<dbReference type="Proteomes" id="UP000030659">
    <property type="component" value="Unassembled WGS sequence"/>
</dbReference>
<gene>
    <name evidence="1" type="ORF">YYG_02905</name>
</gene>
<organism evidence="1 2">
    <name type="scientific">Plasmodium vinckei petteri</name>
    <dbReference type="NCBI Taxonomy" id="138298"/>
    <lineage>
        <taxon>Eukaryota</taxon>
        <taxon>Sar</taxon>
        <taxon>Alveolata</taxon>
        <taxon>Apicomplexa</taxon>
        <taxon>Aconoidasida</taxon>
        <taxon>Haemosporida</taxon>
        <taxon>Plasmodiidae</taxon>
        <taxon>Plasmodium</taxon>
        <taxon>Plasmodium (Vinckeia)</taxon>
    </lineage>
</organism>
<evidence type="ECO:0000313" key="1">
    <source>
        <dbReference type="EMBL" id="EUD72204.1"/>
    </source>
</evidence>
<evidence type="ECO:0000313" key="2">
    <source>
        <dbReference type="Proteomes" id="UP000030659"/>
    </source>
</evidence>
<accession>W7AUE6</accession>
<name>W7AUE6_PLAVN</name>
<proteinExistence type="predicted"/>
<reference evidence="1 2" key="1">
    <citation type="submission" date="2013-02" db="EMBL/GenBank/DDBJ databases">
        <title>The Genome Sequence of Plasmodium vinckei petteri CR.</title>
        <authorList>
            <consortium name="The Broad Institute Genome Sequencing Platform"/>
            <consortium name="The Broad Institute Genome Sequencing Center for Infectious Disease"/>
            <person name="Neafsey D."/>
            <person name="Cheeseman I."/>
            <person name="Volkman S."/>
            <person name="Adams J."/>
            <person name="Walker B."/>
            <person name="Young S.K."/>
            <person name="Zeng Q."/>
            <person name="Gargeya S."/>
            <person name="Fitzgerald M."/>
            <person name="Haas B."/>
            <person name="Abouelleil A."/>
            <person name="Alvarado L."/>
            <person name="Arachchi H.M."/>
            <person name="Berlin A.M."/>
            <person name="Chapman S.B."/>
            <person name="Dewar J."/>
            <person name="Goldberg J."/>
            <person name="Griggs A."/>
            <person name="Gujja S."/>
            <person name="Hansen M."/>
            <person name="Howarth C."/>
            <person name="Imamovic A."/>
            <person name="Larimer J."/>
            <person name="McCowan C."/>
            <person name="Murphy C."/>
            <person name="Neiman D."/>
            <person name="Pearson M."/>
            <person name="Priest M."/>
            <person name="Roberts A."/>
            <person name="Saif S."/>
            <person name="Shea T."/>
            <person name="Sisk P."/>
            <person name="Sykes S."/>
            <person name="Wortman J."/>
            <person name="Nusbaum C."/>
            <person name="Birren B."/>
        </authorList>
    </citation>
    <scope>NUCLEOTIDE SEQUENCE [LARGE SCALE GENOMIC DNA]</scope>
    <source>
        <strain evidence="1 2">CR</strain>
    </source>
</reference>
<dbReference type="AlphaFoldDB" id="W7AUE6"/>
<dbReference type="EMBL" id="KI965399">
    <property type="protein sequence ID" value="EUD72204.1"/>
    <property type="molecule type" value="Genomic_DNA"/>
</dbReference>